<dbReference type="GO" id="GO:0045881">
    <property type="term" value="P:positive regulation of sporulation resulting in formation of a cellular spore"/>
    <property type="evidence" value="ECO:0007669"/>
    <property type="project" value="TreeGrafter"/>
</dbReference>
<keyword evidence="2" id="KW-1133">Transmembrane helix</keyword>
<evidence type="ECO:0000256" key="1">
    <source>
        <dbReference type="SAM" id="Coils"/>
    </source>
</evidence>
<keyword evidence="1" id="KW-0175">Coiled coil</keyword>
<name>A0A7T3V5U6_9SPIR</name>
<dbReference type="RefSeq" id="WP_198443438.1">
    <property type="nucleotide sequence ID" value="NZ_CBCSHE010000004.1"/>
</dbReference>
<feature type="coiled-coil region" evidence="1">
    <location>
        <begin position="68"/>
        <end position="95"/>
    </location>
</feature>
<feature type="transmembrane region" description="Helical" evidence="2">
    <location>
        <begin position="111"/>
        <end position="130"/>
    </location>
</feature>
<dbReference type="CDD" id="cd16410">
    <property type="entry name" value="ParB_N_like"/>
    <property type="match status" value="1"/>
</dbReference>
<dbReference type="Pfam" id="PF02195">
    <property type="entry name" value="ParB_N"/>
    <property type="match status" value="1"/>
</dbReference>
<dbReference type="KEGG" id="tper:IWA51_04875"/>
<dbReference type="Gene3D" id="3.90.1530.10">
    <property type="entry name" value="Conserved hypothetical protein from pyrococcus furiosus pfu- 392566-001, ParB domain"/>
    <property type="match status" value="1"/>
</dbReference>
<dbReference type="InterPro" id="IPR050336">
    <property type="entry name" value="Chromosome_partition/occlusion"/>
</dbReference>
<dbReference type="EMBL" id="CP064936">
    <property type="protein sequence ID" value="QQA01933.1"/>
    <property type="molecule type" value="Genomic_DNA"/>
</dbReference>
<dbReference type="PANTHER" id="PTHR33375">
    <property type="entry name" value="CHROMOSOME-PARTITIONING PROTEIN PARB-RELATED"/>
    <property type="match status" value="1"/>
</dbReference>
<sequence length="138" mass="16095">MLIKIEDVVVKKRIRKNLGDLEPLKDSLRTYGLLNPITINSKYELVAGERRLEAAKALGWEKINAIVLDSSVDNVKQMEIEIEENNQRKEFTDEELLEGYKRLEKLRNPPWYIKFLKALAGIFIAIGKFFKNLFTKKK</sequence>
<dbReference type="SMART" id="SM00470">
    <property type="entry name" value="ParB"/>
    <property type="match status" value="1"/>
</dbReference>
<keyword evidence="2" id="KW-0472">Membrane</keyword>
<evidence type="ECO:0000313" key="4">
    <source>
        <dbReference type="EMBL" id="QQA01933.1"/>
    </source>
</evidence>
<gene>
    <name evidence="4" type="ORF">IWA51_04875</name>
</gene>
<reference evidence="4 5" key="1">
    <citation type="submission" date="2020-11" db="EMBL/GenBank/DDBJ databases">
        <title>Treponema Peruensis nv. sp., first commensal Treponema isolated from human feces.</title>
        <authorList>
            <person name="Belkhou C."/>
            <person name="Raes J."/>
        </authorList>
    </citation>
    <scope>NUCLEOTIDE SEQUENCE [LARGE SCALE GENOMIC DNA]</scope>
    <source>
        <strain evidence="4 5">RCC2812</strain>
    </source>
</reference>
<keyword evidence="5" id="KW-1185">Reference proteome</keyword>
<dbReference type="AlphaFoldDB" id="A0A7T3V5U6"/>
<organism evidence="4 5">
    <name type="scientific">Treponema peruense</name>
    <dbReference type="NCBI Taxonomy" id="2787628"/>
    <lineage>
        <taxon>Bacteria</taxon>
        <taxon>Pseudomonadati</taxon>
        <taxon>Spirochaetota</taxon>
        <taxon>Spirochaetia</taxon>
        <taxon>Spirochaetales</taxon>
        <taxon>Treponemataceae</taxon>
        <taxon>Treponema</taxon>
    </lineage>
</organism>
<dbReference type="InterPro" id="IPR003115">
    <property type="entry name" value="ParB_N"/>
</dbReference>
<evidence type="ECO:0000313" key="5">
    <source>
        <dbReference type="Proteomes" id="UP000595224"/>
    </source>
</evidence>
<dbReference type="InterPro" id="IPR036086">
    <property type="entry name" value="ParB/Sulfiredoxin_sf"/>
</dbReference>
<protein>
    <submittedName>
        <fullName evidence="4">ParB N-terminal domain-containing protein</fullName>
    </submittedName>
</protein>
<keyword evidence="2" id="KW-0812">Transmembrane</keyword>
<feature type="domain" description="ParB-like N-terminal" evidence="3">
    <location>
        <begin position="1"/>
        <end position="86"/>
    </location>
</feature>
<dbReference type="SUPFAM" id="SSF110849">
    <property type="entry name" value="ParB/Sulfiredoxin"/>
    <property type="match status" value="1"/>
</dbReference>
<dbReference type="PANTHER" id="PTHR33375:SF1">
    <property type="entry name" value="CHROMOSOME-PARTITIONING PROTEIN PARB-RELATED"/>
    <property type="match status" value="1"/>
</dbReference>
<accession>A0A7T3V5U6</accession>
<proteinExistence type="predicted"/>
<dbReference type="GO" id="GO:0005694">
    <property type="term" value="C:chromosome"/>
    <property type="evidence" value="ECO:0007669"/>
    <property type="project" value="TreeGrafter"/>
</dbReference>
<dbReference type="GO" id="GO:0007059">
    <property type="term" value="P:chromosome segregation"/>
    <property type="evidence" value="ECO:0007669"/>
    <property type="project" value="TreeGrafter"/>
</dbReference>
<dbReference type="Proteomes" id="UP000595224">
    <property type="component" value="Chromosome"/>
</dbReference>
<evidence type="ECO:0000256" key="2">
    <source>
        <dbReference type="SAM" id="Phobius"/>
    </source>
</evidence>
<evidence type="ECO:0000259" key="3">
    <source>
        <dbReference type="SMART" id="SM00470"/>
    </source>
</evidence>